<keyword evidence="3" id="KW-1185">Reference proteome</keyword>
<accession>A0A4Z2GTI7</accession>
<feature type="region of interest" description="Disordered" evidence="1">
    <location>
        <begin position="48"/>
        <end position="69"/>
    </location>
</feature>
<evidence type="ECO:0000313" key="3">
    <source>
        <dbReference type="Proteomes" id="UP000314294"/>
    </source>
</evidence>
<reference evidence="2 3" key="1">
    <citation type="submission" date="2019-03" db="EMBL/GenBank/DDBJ databases">
        <title>First draft genome of Liparis tanakae, snailfish: a comprehensive survey of snailfish specific genes.</title>
        <authorList>
            <person name="Kim W."/>
            <person name="Song I."/>
            <person name="Jeong J.-H."/>
            <person name="Kim D."/>
            <person name="Kim S."/>
            <person name="Ryu S."/>
            <person name="Song J.Y."/>
            <person name="Lee S.K."/>
        </authorList>
    </citation>
    <scope>NUCLEOTIDE SEQUENCE [LARGE SCALE GENOMIC DNA]</scope>
    <source>
        <tissue evidence="2">Muscle</tissue>
    </source>
</reference>
<dbReference type="AlphaFoldDB" id="A0A4Z2GTI7"/>
<proteinExistence type="predicted"/>
<evidence type="ECO:0000256" key="1">
    <source>
        <dbReference type="SAM" id="MobiDB-lite"/>
    </source>
</evidence>
<protein>
    <submittedName>
        <fullName evidence="2">Uncharacterized protein</fullName>
    </submittedName>
</protein>
<dbReference type="EMBL" id="SRLO01000442">
    <property type="protein sequence ID" value="TNN55914.1"/>
    <property type="molecule type" value="Genomic_DNA"/>
</dbReference>
<organism evidence="2 3">
    <name type="scientific">Liparis tanakae</name>
    <name type="common">Tanaka's snailfish</name>
    <dbReference type="NCBI Taxonomy" id="230148"/>
    <lineage>
        <taxon>Eukaryota</taxon>
        <taxon>Metazoa</taxon>
        <taxon>Chordata</taxon>
        <taxon>Craniata</taxon>
        <taxon>Vertebrata</taxon>
        <taxon>Euteleostomi</taxon>
        <taxon>Actinopterygii</taxon>
        <taxon>Neopterygii</taxon>
        <taxon>Teleostei</taxon>
        <taxon>Neoteleostei</taxon>
        <taxon>Acanthomorphata</taxon>
        <taxon>Eupercaria</taxon>
        <taxon>Perciformes</taxon>
        <taxon>Cottioidei</taxon>
        <taxon>Cottales</taxon>
        <taxon>Liparidae</taxon>
        <taxon>Liparis</taxon>
    </lineage>
</organism>
<sequence length="69" mass="7862">MKSFQFTVEVCVVLEAAAFSPGELQTAKSRIACVTLFRMLRLQRRRAASHHAQTEGGVRLQELRMKDQQ</sequence>
<comment type="caution">
    <text evidence="2">The sequence shown here is derived from an EMBL/GenBank/DDBJ whole genome shotgun (WGS) entry which is preliminary data.</text>
</comment>
<evidence type="ECO:0000313" key="2">
    <source>
        <dbReference type="EMBL" id="TNN55914.1"/>
    </source>
</evidence>
<name>A0A4Z2GTI7_9TELE</name>
<gene>
    <name evidence="2" type="ORF">EYF80_033850</name>
</gene>
<dbReference type="Proteomes" id="UP000314294">
    <property type="component" value="Unassembled WGS sequence"/>
</dbReference>